<keyword evidence="3" id="KW-1003">Cell membrane</keyword>
<evidence type="ECO:0000256" key="1">
    <source>
        <dbReference type="ARBA" id="ARBA00004342"/>
    </source>
</evidence>
<evidence type="ECO:0000256" key="6">
    <source>
        <dbReference type="ARBA" id="ARBA00023134"/>
    </source>
</evidence>
<dbReference type="CDD" id="cd00157">
    <property type="entry name" value="Rho"/>
    <property type="match status" value="1"/>
</dbReference>
<dbReference type="Proteomes" id="UP001353858">
    <property type="component" value="Unassembled WGS sequence"/>
</dbReference>
<name>A0AAN7PLP9_9COLE</name>
<reference evidence="12" key="1">
    <citation type="submission" date="2023-01" db="EMBL/GenBank/DDBJ databases">
        <title>Key to firefly adult light organ development and bioluminescence: homeobox transcription factors regulate luciferase expression and transportation to peroxisome.</title>
        <authorList>
            <person name="Fu X."/>
        </authorList>
    </citation>
    <scope>NUCLEOTIDE SEQUENCE [LARGE SCALE GENOMIC DNA]</scope>
</reference>
<feature type="region of interest" description="Disordered" evidence="10">
    <location>
        <begin position="196"/>
        <end position="234"/>
    </location>
</feature>
<keyword evidence="12" id="KW-1185">Reference proteome</keyword>
<organism evidence="11 12">
    <name type="scientific">Aquatica leii</name>
    <dbReference type="NCBI Taxonomy" id="1421715"/>
    <lineage>
        <taxon>Eukaryota</taxon>
        <taxon>Metazoa</taxon>
        <taxon>Ecdysozoa</taxon>
        <taxon>Arthropoda</taxon>
        <taxon>Hexapoda</taxon>
        <taxon>Insecta</taxon>
        <taxon>Pterygota</taxon>
        <taxon>Neoptera</taxon>
        <taxon>Endopterygota</taxon>
        <taxon>Coleoptera</taxon>
        <taxon>Polyphaga</taxon>
        <taxon>Elateriformia</taxon>
        <taxon>Elateroidea</taxon>
        <taxon>Lampyridae</taxon>
        <taxon>Luciolinae</taxon>
        <taxon>Aquatica</taxon>
    </lineage>
</organism>
<dbReference type="InterPro" id="IPR005225">
    <property type="entry name" value="Small_GTP-bd"/>
</dbReference>
<dbReference type="InterPro" id="IPR027417">
    <property type="entry name" value="P-loop_NTPase"/>
</dbReference>
<dbReference type="GO" id="GO:0007264">
    <property type="term" value="P:small GTPase-mediated signal transduction"/>
    <property type="evidence" value="ECO:0007669"/>
    <property type="project" value="InterPro"/>
</dbReference>
<dbReference type="GO" id="GO:0003006">
    <property type="term" value="P:developmental process involved in reproduction"/>
    <property type="evidence" value="ECO:0007669"/>
    <property type="project" value="UniProtKB-ARBA"/>
</dbReference>
<evidence type="ECO:0000256" key="2">
    <source>
        <dbReference type="ARBA" id="ARBA00010142"/>
    </source>
</evidence>
<dbReference type="GO" id="GO:0035006">
    <property type="term" value="P:melanization defense response"/>
    <property type="evidence" value="ECO:0007669"/>
    <property type="project" value="UniProtKB-ARBA"/>
</dbReference>
<feature type="compositionally biased region" description="Polar residues" evidence="10">
    <location>
        <begin position="202"/>
        <end position="211"/>
    </location>
</feature>
<sequence length="350" mass="40014">MDEHKTHIRMTVVGDGSTGKTCMLIVYKDKKYEDYYIPTVFDSYSMNVRVHGRTCTIILQDTAGQEEYDRLRPLSYPETDVFIMCFAVNSKASFRNISLKWIPEIRHHRPTAKIILVATKTDLRDAESKCITTREGYYLHRKVNADGYVECSSKFMWNVNRMRLQQVEPLVEAEPTASYPQDENEILAEAGPSPEAYLTPQEEANNSNAKRVSQKRKHRPLKAGKAKETASRDNERLDQAFDILQSTANQVKVNQDECYYFGNFIASKLRVYDDSTKCAIQNAIPNVFQQTNEDRFNTNTYSQSQPTLHTMANTHFHAYDSQTPSPATSLPVTSPGDSVYSKDFNIQELL</sequence>
<keyword evidence="9" id="KW-0636">Prenylation</keyword>
<dbReference type="AlphaFoldDB" id="A0AAN7PLP9"/>
<comment type="subcellular location">
    <subcellularLocation>
        <location evidence="1">Cell membrane</location>
        <topology evidence="1">Lipid-anchor</topology>
        <orientation evidence="1">Cytoplasmic side</orientation>
    </subcellularLocation>
</comment>
<evidence type="ECO:0000313" key="12">
    <source>
        <dbReference type="Proteomes" id="UP001353858"/>
    </source>
</evidence>
<dbReference type="SMART" id="SM00174">
    <property type="entry name" value="RHO"/>
    <property type="match status" value="1"/>
</dbReference>
<dbReference type="SMART" id="SM00173">
    <property type="entry name" value="RAS"/>
    <property type="match status" value="1"/>
</dbReference>
<dbReference type="SMART" id="SM00176">
    <property type="entry name" value="RAN"/>
    <property type="match status" value="1"/>
</dbReference>
<dbReference type="GO" id="GO:0035099">
    <property type="term" value="P:hemocyte migration"/>
    <property type="evidence" value="ECO:0007669"/>
    <property type="project" value="UniProtKB-ARBA"/>
</dbReference>
<dbReference type="Pfam" id="PF00071">
    <property type="entry name" value="Ras"/>
    <property type="match status" value="1"/>
</dbReference>
<evidence type="ECO:0000256" key="8">
    <source>
        <dbReference type="ARBA" id="ARBA00023288"/>
    </source>
</evidence>
<evidence type="ECO:0000256" key="10">
    <source>
        <dbReference type="SAM" id="MobiDB-lite"/>
    </source>
</evidence>
<dbReference type="PROSITE" id="PS51420">
    <property type="entry name" value="RHO"/>
    <property type="match status" value="1"/>
</dbReference>
<evidence type="ECO:0000313" key="11">
    <source>
        <dbReference type="EMBL" id="KAK4883716.1"/>
    </source>
</evidence>
<dbReference type="GO" id="GO:0005525">
    <property type="term" value="F:GTP binding"/>
    <property type="evidence" value="ECO:0007669"/>
    <property type="project" value="UniProtKB-KW"/>
</dbReference>
<dbReference type="GO" id="GO:0003924">
    <property type="term" value="F:GTPase activity"/>
    <property type="evidence" value="ECO:0007669"/>
    <property type="project" value="InterPro"/>
</dbReference>
<dbReference type="GO" id="GO:0001667">
    <property type="term" value="P:ameboidal-type cell migration"/>
    <property type="evidence" value="ECO:0007669"/>
    <property type="project" value="UniProtKB-ARBA"/>
</dbReference>
<evidence type="ECO:0000256" key="9">
    <source>
        <dbReference type="ARBA" id="ARBA00023289"/>
    </source>
</evidence>
<evidence type="ECO:0000256" key="4">
    <source>
        <dbReference type="ARBA" id="ARBA00022481"/>
    </source>
</evidence>
<dbReference type="Gene3D" id="3.40.50.300">
    <property type="entry name" value="P-loop containing nucleotide triphosphate hydrolases"/>
    <property type="match status" value="1"/>
</dbReference>
<keyword evidence="4" id="KW-0488">Methylation</keyword>
<dbReference type="NCBIfam" id="TIGR00231">
    <property type="entry name" value="small_GTP"/>
    <property type="match status" value="1"/>
</dbReference>
<dbReference type="GO" id="GO:0022412">
    <property type="term" value="P:cellular process involved in reproduction in multicellular organism"/>
    <property type="evidence" value="ECO:0007669"/>
    <property type="project" value="UniProtKB-ARBA"/>
</dbReference>
<accession>A0AAN7PLP9</accession>
<protein>
    <submittedName>
        <fullName evidence="11">Uncharacterized protein</fullName>
    </submittedName>
</protein>
<gene>
    <name evidence="11" type="ORF">RN001_007035</name>
</gene>
<dbReference type="FunFam" id="3.40.50.300:FF:000983">
    <property type="entry name" value="Rho family GTPase"/>
    <property type="match status" value="1"/>
</dbReference>
<dbReference type="PRINTS" id="PR00449">
    <property type="entry name" value="RASTRNSFRMNG"/>
</dbReference>
<comment type="similarity">
    <text evidence="2">Belongs to the small GTPase superfamily. Rho family.</text>
</comment>
<dbReference type="EMBL" id="JARPUR010000002">
    <property type="protein sequence ID" value="KAK4883716.1"/>
    <property type="molecule type" value="Genomic_DNA"/>
</dbReference>
<keyword evidence="8" id="KW-0449">Lipoprotein</keyword>
<dbReference type="InterPro" id="IPR003578">
    <property type="entry name" value="Small_GTPase_Rho"/>
</dbReference>
<keyword evidence="6" id="KW-0342">GTP-binding</keyword>
<dbReference type="InterPro" id="IPR001806">
    <property type="entry name" value="Small_GTPase"/>
</dbReference>
<dbReference type="SUPFAM" id="SSF52540">
    <property type="entry name" value="P-loop containing nucleoside triphosphate hydrolases"/>
    <property type="match status" value="1"/>
</dbReference>
<dbReference type="PROSITE" id="PS51419">
    <property type="entry name" value="RAB"/>
    <property type="match status" value="1"/>
</dbReference>
<evidence type="ECO:0000256" key="5">
    <source>
        <dbReference type="ARBA" id="ARBA00022741"/>
    </source>
</evidence>
<dbReference type="GO" id="GO:0005886">
    <property type="term" value="C:plasma membrane"/>
    <property type="evidence" value="ECO:0007669"/>
    <property type="project" value="UniProtKB-SubCell"/>
</dbReference>
<evidence type="ECO:0000256" key="7">
    <source>
        <dbReference type="ARBA" id="ARBA00023136"/>
    </source>
</evidence>
<dbReference type="PROSITE" id="PS51421">
    <property type="entry name" value="RAS"/>
    <property type="match status" value="1"/>
</dbReference>
<keyword evidence="7" id="KW-0472">Membrane</keyword>
<comment type="caution">
    <text evidence="11">The sequence shown here is derived from an EMBL/GenBank/DDBJ whole genome shotgun (WGS) entry which is preliminary data.</text>
</comment>
<dbReference type="SMART" id="SM00175">
    <property type="entry name" value="RAB"/>
    <property type="match status" value="1"/>
</dbReference>
<keyword evidence="5" id="KW-0547">Nucleotide-binding</keyword>
<proteinExistence type="inferred from homology"/>
<dbReference type="PANTHER" id="PTHR24072">
    <property type="entry name" value="RHO FAMILY GTPASE"/>
    <property type="match status" value="1"/>
</dbReference>
<feature type="compositionally biased region" description="Basic and acidic residues" evidence="10">
    <location>
        <begin position="225"/>
        <end position="234"/>
    </location>
</feature>
<feature type="compositionally biased region" description="Basic residues" evidence="10">
    <location>
        <begin position="212"/>
        <end position="224"/>
    </location>
</feature>
<evidence type="ECO:0000256" key="3">
    <source>
        <dbReference type="ARBA" id="ARBA00022475"/>
    </source>
</evidence>